<evidence type="ECO:0000256" key="3">
    <source>
        <dbReference type="ARBA" id="ARBA00023098"/>
    </source>
</evidence>
<dbReference type="Pfam" id="PF01734">
    <property type="entry name" value="Patatin"/>
    <property type="match status" value="1"/>
</dbReference>
<proteinExistence type="predicted"/>
<feature type="domain" description="PNPLA" evidence="5">
    <location>
        <begin position="5"/>
        <end position="200"/>
    </location>
</feature>
<name>A0A853DG60_9MICO</name>
<feature type="active site" description="Nucleophile" evidence="4">
    <location>
        <position position="45"/>
    </location>
</feature>
<evidence type="ECO:0000256" key="2">
    <source>
        <dbReference type="ARBA" id="ARBA00022963"/>
    </source>
</evidence>
<sequence length="280" mass="28509">MRALVLAGGGVAGIAWELGVLLGLRDGAPDLLPALVDADVVVGTSAGAAVGAQITSGVDLEELYAAQLDPASAEIEVDLDAEALAASYEAAARGATSAVDARRRFGELALAARTVSEADRRTAIEARLPSLDWPDRRLLITAIDTATGELEIFTPQGLTSLTDAVAASCAVPGVWPPVTIGGRLYMDGGMRSGTNVDLAAGCDRILVLSPTLPGAPSLLGDLDADVVPPADAQVLVVPANVRSMAAFGRNPLSPATRAPSAEAGRAVGRARAARVAEFWA</sequence>
<feature type="active site" description="Proton acceptor" evidence="4">
    <location>
        <position position="187"/>
    </location>
</feature>
<comment type="caution">
    <text evidence="4">Lacks conserved residue(s) required for the propagation of feature annotation.</text>
</comment>
<keyword evidence="3 4" id="KW-0443">Lipid metabolism</keyword>
<dbReference type="InterPro" id="IPR050301">
    <property type="entry name" value="NTE"/>
</dbReference>
<keyword evidence="2 4" id="KW-0442">Lipid degradation</keyword>
<gene>
    <name evidence="6" type="ORF">HNR15_001912</name>
</gene>
<dbReference type="RefSeq" id="WP_179481237.1">
    <property type="nucleotide sequence ID" value="NZ_JACCFW010000001.1"/>
</dbReference>
<dbReference type="InterPro" id="IPR002641">
    <property type="entry name" value="PNPLA_dom"/>
</dbReference>
<keyword evidence="7" id="KW-1185">Reference proteome</keyword>
<feature type="short sequence motif" description="GXSXG" evidence="4">
    <location>
        <begin position="43"/>
        <end position="47"/>
    </location>
</feature>
<comment type="caution">
    <text evidence="6">The sequence shown here is derived from an EMBL/GenBank/DDBJ whole genome shotgun (WGS) entry which is preliminary data.</text>
</comment>
<dbReference type="Gene3D" id="3.40.1090.10">
    <property type="entry name" value="Cytosolic phospholipase A2 catalytic domain"/>
    <property type="match status" value="2"/>
</dbReference>
<dbReference type="GO" id="GO:0016787">
    <property type="term" value="F:hydrolase activity"/>
    <property type="evidence" value="ECO:0007669"/>
    <property type="project" value="UniProtKB-UniRule"/>
</dbReference>
<dbReference type="EMBL" id="JACCFW010000001">
    <property type="protein sequence ID" value="NYJ74949.1"/>
    <property type="molecule type" value="Genomic_DNA"/>
</dbReference>
<evidence type="ECO:0000313" key="7">
    <source>
        <dbReference type="Proteomes" id="UP000571817"/>
    </source>
</evidence>
<dbReference type="AlphaFoldDB" id="A0A853DG60"/>
<evidence type="ECO:0000256" key="4">
    <source>
        <dbReference type="PROSITE-ProRule" id="PRU01161"/>
    </source>
</evidence>
<dbReference type="PANTHER" id="PTHR14226">
    <property type="entry name" value="NEUROPATHY TARGET ESTERASE/SWISS CHEESE D.MELANOGASTER"/>
    <property type="match status" value="1"/>
</dbReference>
<feature type="short sequence motif" description="DGA/G" evidence="4">
    <location>
        <begin position="187"/>
        <end position="189"/>
    </location>
</feature>
<keyword evidence="1 4" id="KW-0378">Hydrolase</keyword>
<accession>A0A853DG60</accession>
<dbReference type="SUPFAM" id="SSF52151">
    <property type="entry name" value="FabD/lysophospholipase-like"/>
    <property type="match status" value="1"/>
</dbReference>
<dbReference type="Proteomes" id="UP000571817">
    <property type="component" value="Unassembled WGS sequence"/>
</dbReference>
<protein>
    <submittedName>
        <fullName evidence="6">NTE family protein</fullName>
    </submittedName>
</protein>
<dbReference type="PROSITE" id="PS51635">
    <property type="entry name" value="PNPLA"/>
    <property type="match status" value="1"/>
</dbReference>
<evidence type="ECO:0000259" key="5">
    <source>
        <dbReference type="PROSITE" id="PS51635"/>
    </source>
</evidence>
<organism evidence="6 7">
    <name type="scientific">Allobranchiibius huperziae</name>
    <dbReference type="NCBI Taxonomy" id="1874116"/>
    <lineage>
        <taxon>Bacteria</taxon>
        <taxon>Bacillati</taxon>
        <taxon>Actinomycetota</taxon>
        <taxon>Actinomycetes</taxon>
        <taxon>Micrococcales</taxon>
        <taxon>Dermacoccaceae</taxon>
        <taxon>Allobranchiibius</taxon>
    </lineage>
</organism>
<dbReference type="GO" id="GO:0016042">
    <property type="term" value="P:lipid catabolic process"/>
    <property type="evidence" value="ECO:0007669"/>
    <property type="project" value="UniProtKB-UniRule"/>
</dbReference>
<reference evidence="6 7" key="1">
    <citation type="submission" date="2020-07" db="EMBL/GenBank/DDBJ databases">
        <title>Sequencing the genomes of 1000 actinobacteria strains.</title>
        <authorList>
            <person name="Klenk H.-P."/>
        </authorList>
    </citation>
    <scope>NUCLEOTIDE SEQUENCE [LARGE SCALE GENOMIC DNA]</scope>
    <source>
        <strain evidence="6 7">DSM 29531</strain>
    </source>
</reference>
<dbReference type="PANTHER" id="PTHR14226:SF57">
    <property type="entry name" value="BLR7027 PROTEIN"/>
    <property type="match status" value="1"/>
</dbReference>
<dbReference type="InterPro" id="IPR016035">
    <property type="entry name" value="Acyl_Trfase/lysoPLipase"/>
</dbReference>
<evidence type="ECO:0000256" key="1">
    <source>
        <dbReference type="ARBA" id="ARBA00022801"/>
    </source>
</evidence>
<evidence type="ECO:0000313" key="6">
    <source>
        <dbReference type="EMBL" id="NYJ74949.1"/>
    </source>
</evidence>